<dbReference type="OrthoDB" id="3267840at2"/>
<dbReference type="InterPro" id="IPR024020">
    <property type="entry name" value="Anit_sigma_mycothiol_RsrA"/>
</dbReference>
<keyword evidence="3" id="KW-1185">Reference proteome</keyword>
<name>A0A0A0B360_9CELL</name>
<dbReference type="AlphaFoldDB" id="A0A0A0B360"/>
<proteinExistence type="predicted"/>
<organism evidence="2 3">
    <name type="scientific">Cellulomonas cellasea DSM 20118</name>
    <dbReference type="NCBI Taxonomy" id="1408250"/>
    <lineage>
        <taxon>Bacteria</taxon>
        <taxon>Bacillati</taxon>
        <taxon>Actinomycetota</taxon>
        <taxon>Actinomycetes</taxon>
        <taxon>Micrococcales</taxon>
        <taxon>Cellulomonadaceae</taxon>
        <taxon>Cellulomonas</taxon>
    </lineage>
</organism>
<accession>A0A0A0B360</accession>
<gene>
    <name evidence="2" type="ORF">Q760_07585</name>
</gene>
<evidence type="ECO:0000313" key="3">
    <source>
        <dbReference type="Proteomes" id="UP000029833"/>
    </source>
</evidence>
<reference evidence="2 3" key="1">
    <citation type="submission" date="2013-10" db="EMBL/GenBank/DDBJ databases">
        <authorList>
            <person name="Wang G."/>
            <person name="Zhuang W."/>
        </authorList>
    </citation>
    <scope>NUCLEOTIDE SEQUENCE [LARGE SCALE GENOMIC DNA]</scope>
    <source>
        <strain evidence="2 3">DSM 20118</strain>
    </source>
</reference>
<dbReference type="EMBL" id="AXNT01000191">
    <property type="protein sequence ID" value="KGM00568.1"/>
    <property type="molecule type" value="Genomic_DNA"/>
</dbReference>
<feature type="domain" description="Putative zinc-finger" evidence="1">
    <location>
        <begin position="20"/>
        <end position="53"/>
    </location>
</feature>
<protein>
    <recommendedName>
        <fullName evidence="1">Putative zinc-finger domain-containing protein</fullName>
    </recommendedName>
</protein>
<dbReference type="STRING" id="1408250.Q760_07585"/>
<dbReference type="Pfam" id="PF13490">
    <property type="entry name" value="zf-HC2"/>
    <property type="match status" value="1"/>
</dbReference>
<evidence type="ECO:0000259" key="1">
    <source>
        <dbReference type="Pfam" id="PF13490"/>
    </source>
</evidence>
<dbReference type="NCBIfam" id="TIGR03988">
    <property type="entry name" value="antisig_RsrA"/>
    <property type="match status" value="1"/>
</dbReference>
<dbReference type="RefSeq" id="WP_034635090.1">
    <property type="nucleotide sequence ID" value="NZ_AXNT01000191.1"/>
</dbReference>
<sequence>MSTLEPGPGAPVANACGTDCDEALGRLFEYLDSELDAPDAERIRAHLEECEPCLGEYDVEAVVKKLVKRCCQEEAPADLRLRIHERLTVARTQPAEG</sequence>
<evidence type="ECO:0000313" key="2">
    <source>
        <dbReference type="EMBL" id="KGM00568.1"/>
    </source>
</evidence>
<dbReference type="Proteomes" id="UP000029833">
    <property type="component" value="Unassembled WGS sequence"/>
</dbReference>
<comment type="caution">
    <text evidence="2">The sequence shown here is derived from an EMBL/GenBank/DDBJ whole genome shotgun (WGS) entry which is preliminary data.</text>
</comment>
<dbReference type="InterPro" id="IPR027383">
    <property type="entry name" value="Znf_put"/>
</dbReference>